<comment type="caution">
    <text evidence="1">The sequence shown here is derived from an EMBL/GenBank/DDBJ whole genome shotgun (WGS) entry which is preliminary data.</text>
</comment>
<dbReference type="Proteomes" id="UP000240978">
    <property type="component" value="Unassembled WGS sequence"/>
</dbReference>
<dbReference type="InterPro" id="IPR025332">
    <property type="entry name" value="DUF4238"/>
</dbReference>
<dbReference type="RefSeq" id="WP_106601950.1">
    <property type="nucleotide sequence ID" value="NZ_PYGK01000004.1"/>
</dbReference>
<dbReference type="AlphaFoldDB" id="A0A2P8GCK7"/>
<protein>
    <submittedName>
        <fullName evidence="1">Uncharacterized protein DUF4238</fullName>
    </submittedName>
</protein>
<accession>A0A2P8GCK7</accession>
<gene>
    <name evidence="1" type="ORF">CLV42_1044</name>
</gene>
<dbReference type="OrthoDB" id="669645at2"/>
<evidence type="ECO:0000313" key="2">
    <source>
        <dbReference type="Proteomes" id="UP000240978"/>
    </source>
</evidence>
<organism evidence="1 2">
    <name type="scientific">Chitinophaga ginsengisoli</name>
    <dbReference type="NCBI Taxonomy" id="363837"/>
    <lineage>
        <taxon>Bacteria</taxon>
        <taxon>Pseudomonadati</taxon>
        <taxon>Bacteroidota</taxon>
        <taxon>Chitinophagia</taxon>
        <taxon>Chitinophagales</taxon>
        <taxon>Chitinophagaceae</taxon>
        <taxon>Chitinophaga</taxon>
    </lineage>
</organism>
<keyword evidence="2" id="KW-1185">Reference proteome</keyword>
<evidence type="ECO:0000313" key="1">
    <source>
        <dbReference type="EMBL" id="PSL31712.1"/>
    </source>
</evidence>
<dbReference type="Pfam" id="PF14022">
    <property type="entry name" value="DUF4238"/>
    <property type="match status" value="1"/>
</dbReference>
<proteinExistence type="predicted"/>
<dbReference type="EMBL" id="PYGK01000004">
    <property type="protein sequence ID" value="PSL31712.1"/>
    <property type="molecule type" value="Genomic_DNA"/>
</dbReference>
<name>A0A2P8GCK7_9BACT</name>
<reference evidence="1 2" key="1">
    <citation type="submission" date="2018-03" db="EMBL/GenBank/DDBJ databases">
        <title>Genomic Encyclopedia of Archaeal and Bacterial Type Strains, Phase II (KMG-II): from individual species to whole genera.</title>
        <authorList>
            <person name="Goeker M."/>
        </authorList>
    </citation>
    <scope>NUCLEOTIDE SEQUENCE [LARGE SCALE GENOMIC DNA]</scope>
    <source>
        <strain evidence="1 2">DSM 18107</strain>
    </source>
</reference>
<sequence length="310" mass="36531">MKKKKTNQLVQNQHYVPRFYLKNFLNAEKKIWVFDKSTQRTFLSSPQNIANENFFYDLPEIDGPLEEDQAVEKYLSKIENLHAPFFTRLIDAIEKREIDRIDDDMRSILCDHLAIQIIRTKEYREQMTQGFEGFRDSLSKSGWIPQEDQAAFSASESDVKKNQLSQILFDTEFKTELCNILNSHIWLVCKNITSTPYYTSDHPVVKQAHLIRPHRSDTGFRSVGIEIAMPISSQYLLVLYERTYHNGFEPYDNEIIVHHNPQNVIYFNSLQVSRSYRSVFCSEKNFGMAEEMVNTHPEMKQLNYKRMGFE</sequence>